<protein>
    <submittedName>
        <fullName evidence="1">Uncharacterized protein</fullName>
    </submittedName>
</protein>
<proteinExistence type="predicted"/>
<keyword evidence="2" id="KW-1185">Reference proteome</keyword>
<dbReference type="EMBL" id="OX460343">
    <property type="protein sequence ID" value="CAI9180670.1"/>
    <property type="molecule type" value="Genomic_DNA"/>
</dbReference>
<reference evidence="1" key="1">
    <citation type="submission" date="2023-04" db="EMBL/GenBank/DDBJ databases">
        <authorList>
            <consortium name="ELIXIR-Norway"/>
        </authorList>
    </citation>
    <scope>NUCLEOTIDE SEQUENCE [LARGE SCALE GENOMIC DNA]</scope>
</reference>
<evidence type="ECO:0000313" key="2">
    <source>
        <dbReference type="Proteomes" id="UP001176941"/>
    </source>
</evidence>
<evidence type="ECO:0000313" key="1">
    <source>
        <dbReference type="EMBL" id="CAI9180670.1"/>
    </source>
</evidence>
<accession>A0ABN9A335</accession>
<organism evidence="1 2">
    <name type="scientific">Rangifer tarandus platyrhynchus</name>
    <name type="common">Svalbard reindeer</name>
    <dbReference type="NCBI Taxonomy" id="3082113"/>
    <lineage>
        <taxon>Eukaryota</taxon>
        <taxon>Metazoa</taxon>
        <taxon>Chordata</taxon>
        <taxon>Craniata</taxon>
        <taxon>Vertebrata</taxon>
        <taxon>Euteleostomi</taxon>
        <taxon>Mammalia</taxon>
        <taxon>Eutheria</taxon>
        <taxon>Laurasiatheria</taxon>
        <taxon>Artiodactyla</taxon>
        <taxon>Ruminantia</taxon>
        <taxon>Pecora</taxon>
        <taxon>Cervidae</taxon>
        <taxon>Odocoileinae</taxon>
        <taxon>Rangifer</taxon>
    </lineage>
</organism>
<name>A0ABN9A335_RANTA</name>
<dbReference type="Proteomes" id="UP001176941">
    <property type="component" value="Chromosome X"/>
</dbReference>
<gene>
    <name evidence="1" type="ORF">MRATA1EN1_LOCUS29632</name>
</gene>
<sequence>MGYCYGGRVQLRAWNESVAWEGGRSGEKRRREGFRVVKLGTETSLFQAPDSCPCPSSPCLTAGVMGKCVWWQAGGGVEPGRGSWGAWLRVWEMSRDGGECRSGLLAPAREGHLGLILHPSPQSSPSPSPLCIVPSPAPAVGSHHFLCQRLAYPDCFLC</sequence>